<keyword evidence="2" id="KW-1185">Reference proteome</keyword>
<dbReference type="KEGG" id="cber:B5D82_12350"/>
<evidence type="ECO:0000313" key="1">
    <source>
        <dbReference type="EMBL" id="ASP48487.1"/>
    </source>
</evidence>
<dbReference type="Proteomes" id="UP000202259">
    <property type="component" value="Chromosome"/>
</dbReference>
<sequence length="77" mass="8679">MPIVEPNINLKMFILSLPAKVLAMVEGKVAVRRYARIAQAPLLSFFFYCVSMLIYPPPKRVGPITATIVYSLRLALR</sequence>
<name>A0A222G9E7_9GAMM</name>
<reference evidence="1 2" key="1">
    <citation type="submission" date="2017-08" db="EMBL/GenBank/DDBJ databases">
        <title>Complete genome of Colwellia sp. NB097-1, a psychrophile bacterium ioslated from Bering Sea.</title>
        <authorList>
            <person name="Chen X."/>
        </authorList>
    </citation>
    <scope>NUCLEOTIDE SEQUENCE [LARGE SCALE GENOMIC DNA]</scope>
    <source>
        <strain evidence="1 2">NB097-1</strain>
    </source>
</reference>
<evidence type="ECO:0000313" key="2">
    <source>
        <dbReference type="Proteomes" id="UP000202259"/>
    </source>
</evidence>
<organism evidence="1 2">
    <name type="scientific">Cognaticolwellia beringensis</name>
    <dbReference type="NCBI Taxonomy" id="1967665"/>
    <lineage>
        <taxon>Bacteria</taxon>
        <taxon>Pseudomonadati</taxon>
        <taxon>Pseudomonadota</taxon>
        <taxon>Gammaproteobacteria</taxon>
        <taxon>Alteromonadales</taxon>
        <taxon>Colwelliaceae</taxon>
        <taxon>Cognaticolwellia</taxon>
    </lineage>
</organism>
<dbReference type="AlphaFoldDB" id="A0A222G9E7"/>
<accession>A0A222G9E7</accession>
<gene>
    <name evidence="1" type="ORF">B5D82_12350</name>
</gene>
<dbReference type="EMBL" id="CP020465">
    <property type="protein sequence ID" value="ASP48487.1"/>
    <property type="molecule type" value="Genomic_DNA"/>
</dbReference>
<proteinExistence type="predicted"/>
<protein>
    <submittedName>
        <fullName evidence="1">Uncharacterized protein</fullName>
    </submittedName>
</protein>